<keyword evidence="2" id="KW-1185">Reference proteome</keyword>
<dbReference type="RefSeq" id="WP_175140834.1">
    <property type="nucleotide sequence ID" value="NZ_CADIKZ010000005.1"/>
</dbReference>
<reference evidence="1 2" key="1">
    <citation type="submission" date="2020-04" db="EMBL/GenBank/DDBJ databases">
        <authorList>
            <person name="De Canck E."/>
        </authorList>
    </citation>
    <scope>NUCLEOTIDE SEQUENCE [LARGE SCALE GENOMIC DNA]</scope>
    <source>
        <strain evidence="1 2">LMG 26788</strain>
    </source>
</reference>
<organism evidence="1 2">
    <name type="scientific">Achromobacter pulmonis</name>
    <dbReference type="NCBI Taxonomy" id="1389932"/>
    <lineage>
        <taxon>Bacteria</taxon>
        <taxon>Pseudomonadati</taxon>
        <taxon>Pseudomonadota</taxon>
        <taxon>Betaproteobacteria</taxon>
        <taxon>Burkholderiales</taxon>
        <taxon>Alcaligenaceae</taxon>
        <taxon>Achromobacter</taxon>
    </lineage>
</organism>
<name>A0A6S7DMG2_9BURK</name>
<dbReference type="Proteomes" id="UP000494203">
    <property type="component" value="Unassembled WGS sequence"/>
</dbReference>
<protein>
    <submittedName>
        <fullName evidence="1">Uncharacterized protein</fullName>
    </submittedName>
</protein>
<evidence type="ECO:0000313" key="2">
    <source>
        <dbReference type="Proteomes" id="UP000494203"/>
    </source>
</evidence>
<accession>A0A6S7DMG2</accession>
<evidence type="ECO:0000313" key="1">
    <source>
        <dbReference type="EMBL" id="CAB3862104.1"/>
    </source>
</evidence>
<dbReference type="AlphaFoldDB" id="A0A6S7DMG2"/>
<dbReference type="EMBL" id="CADIKZ010000005">
    <property type="protein sequence ID" value="CAB3862104.1"/>
    <property type="molecule type" value="Genomic_DNA"/>
</dbReference>
<proteinExistence type="predicted"/>
<sequence length="126" mass="13257">MALFPAPQPHAQRFELLCGASRPLRLRAGATVVCVSGSLVVAEPPYRSELPHGRYLAPPARLHAGESHYLAERASVILTALVRAEVICLQPPGAIARILAFAARLPGLADKNNGPGGVGALHKISK</sequence>
<gene>
    <name evidence="1" type="ORF">LMG26788_02323</name>
</gene>